<organism evidence="2 3">
    <name type="scientific">Polysphondylium violaceum</name>
    <dbReference type="NCBI Taxonomy" id="133409"/>
    <lineage>
        <taxon>Eukaryota</taxon>
        <taxon>Amoebozoa</taxon>
        <taxon>Evosea</taxon>
        <taxon>Eumycetozoa</taxon>
        <taxon>Dictyostelia</taxon>
        <taxon>Dictyosteliales</taxon>
        <taxon>Dictyosteliaceae</taxon>
        <taxon>Polysphondylium</taxon>
    </lineage>
</organism>
<dbReference type="Proteomes" id="UP000695562">
    <property type="component" value="Unassembled WGS sequence"/>
</dbReference>
<proteinExistence type="predicted"/>
<accession>A0A8J4UTQ7</accession>
<dbReference type="EMBL" id="AJWJ01000124">
    <property type="protein sequence ID" value="KAF2074881.1"/>
    <property type="molecule type" value="Genomic_DNA"/>
</dbReference>
<protein>
    <submittedName>
        <fullName evidence="2">Uncharacterized protein</fullName>
    </submittedName>
</protein>
<name>A0A8J4UTQ7_9MYCE</name>
<keyword evidence="3" id="KW-1185">Reference proteome</keyword>
<dbReference type="AlphaFoldDB" id="A0A8J4UTQ7"/>
<sequence>MYSKTLLFLLLTILSAVAFASVSFNDEAEALDLFDQEDDLLLFDQEDLFDQGDIIVDEELFVQEEESMVYLYVDEENAQQEEIEFVDIDNLLQGELLKMSARDFGSFAVGFIEGLEYSTSSKAKKCISDTKHTASEFLRAFSAISKAFKKKSSPMFRSGLRELGGGLFKLPTIYQECGVKKFINEIKTIASRLRNGGIGAIELAIHEGLVIFHNRRDLTHLFKAAEYDASHGRHRSFGMDVGKIVGILIR</sequence>
<feature type="chain" id="PRO_5035255307" evidence="1">
    <location>
        <begin position="21"/>
        <end position="250"/>
    </location>
</feature>
<evidence type="ECO:0000313" key="2">
    <source>
        <dbReference type="EMBL" id="KAF2074881.1"/>
    </source>
</evidence>
<dbReference type="PANTHER" id="PTHR38742:SF1">
    <property type="entry name" value="SECRETED PROTEIN C"/>
    <property type="match status" value="1"/>
</dbReference>
<dbReference type="PANTHER" id="PTHR38742">
    <property type="entry name" value="PROTEIN GP17"/>
    <property type="match status" value="1"/>
</dbReference>
<evidence type="ECO:0000313" key="3">
    <source>
        <dbReference type="Proteomes" id="UP000695562"/>
    </source>
</evidence>
<evidence type="ECO:0000256" key="1">
    <source>
        <dbReference type="SAM" id="SignalP"/>
    </source>
</evidence>
<reference evidence="2" key="1">
    <citation type="submission" date="2020-01" db="EMBL/GenBank/DDBJ databases">
        <title>Development of genomics and gene disruption for Polysphondylium violaceum indicates a role for the polyketide synthase stlB in stalk morphogenesis.</title>
        <authorList>
            <person name="Narita B."/>
            <person name="Kawabe Y."/>
            <person name="Kin K."/>
            <person name="Saito T."/>
            <person name="Gibbs R."/>
            <person name="Kuspa A."/>
            <person name="Muzny D."/>
            <person name="Queller D."/>
            <person name="Richards S."/>
            <person name="Strassman J."/>
            <person name="Sucgang R."/>
            <person name="Worley K."/>
            <person name="Schaap P."/>
        </authorList>
    </citation>
    <scope>NUCLEOTIDE SEQUENCE</scope>
    <source>
        <strain evidence="2">QSvi11</strain>
    </source>
</reference>
<gene>
    <name evidence="2" type="ORF">CYY_003800</name>
</gene>
<dbReference type="CDD" id="cd22935">
    <property type="entry name" value="SctA-like"/>
    <property type="match status" value="1"/>
</dbReference>
<comment type="caution">
    <text evidence="2">The sequence shown here is derived from an EMBL/GenBank/DDBJ whole genome shotgun (WGS) entry which is preliminary data.</text>
</comment>
<keyword evidence="1" id="KW-0732">Signal</keyword>
<feature type="signal peptide" evidence="1">
    <location>
        <begin position="1"/>
        <end position="20"/>
    </location>
</feature>